<feature type="domain" description="DUF11" evidence="1">
    <location>
        <begin position="1892"/>
        <end position="1994"/>
    </location>
</feature>
<feature type="domain" description="DUF7933" evidence="2">
    <location>
        <begin position="1097"/>
        <end position="1218"/>
    </location>
</feature>
<feature type="domain" description="DUF7933" evidence="2">
    <location>
        <begin position="43"/>
        <end position="156"/>
    </location>
</feature>
<dbReference type="Proteomes" id="UP000624703">
    <property type="component" value="Unassembled WGS sequence"/>
</dbReference>
<feature type="domain" description="DUF7933" evidence="2">
    <location>
        <begin position="707"/>
        <end position="821"/>
    </location>
</feature>
<dbReference type="RefSeq" id="WP_200310333.1">
    <property type="nucleotide sequence ID" value="NZ_JAENIM010000021.1"/>
</dbReference>
<evidence type="ECO:0000259" key="2">
    <source>
        <dbReference type="Pfam" id="PF25564"/>
    </source>
</evidence>
<dbReference type="Gene3D" id="2.60.40.10">
    <property type="entry name" value="Immunoglobulins"/>
    <property type="match status" value="2"/>
</dbReference>
<dbReference type="InterPro" id="IPR057693">
    <property type="entry name" value="DUF7933"/>
</dbReference>
<sequence>MKNRPVSSHLSQSRWLTTLISLWIFCLLGLAVQADVSPSLILQPNTIGPGGATKLVYTIDNTNGTPVTDVAFSINLPADVSIASPAVASTTLADAIVVAASGGNTISVTGGRMGASSSADVTVFVTSSVVGTHTITSGDLTSSAGNSGTATDDLVVDVNRALISMAFSPDSVFKGGRTTLQYVVSNPVGGGDISNLSFSTQLPAGFVVAEPTNIEHDFPAGTASNPLYEQFIQTPAITAEAGGDHIDFSFNGYSHNGNTIINALLPGETLTLSIDIVADGRGVNDLFCDAFIQSAASYATTSILTQPVDLLIEKKFLNDPVVPGSTVELEYTITNYSRSETVDNITFTDDLDAVLTGLVATGLPVTGVCGDGSQLSGSDLITLSSGSLAPGASETFVVTLLVPAEATAGSYASTSSLVSSDSVAGNAASDTLFVQWAPILSINFLTDPIESGGSTTLECSLTNPNGGAALTDISFSLNLSEFISGVTPSSLPLAGFCGAGSNSNVSQVGGHDLLIVSGASLAAGETCTFSFGFQLPQNVKGGTYEISSSAVSGTGSGDVYTGAAASTSLTVVPGVTLRKEFLSSALPGGTVTLQYTLRLDVDAPSGATGISFTDDLNSVIAGLSASGLPVDDICGNESRISGTTALTFTGGSLEPGEECTFSVELNIPAAATGGSYTSTTSAPSAEVAGLTVTSDAASAELKLEVLTFSHEFVGGPFIPGETATLRYTIDNTQGTEDATNIVYTHSLSSVISGLAATSLPPEPCGAGSTVNGPSFIIVVGGSVPAGTSCSFDLEVLIPQSASDGSYNSSTSNLTATIDGSSIIVPSSASRLELNSEWIQLSKSFTNDPVAAGGMVTLEYTLINLSETEAVTNISFTDDLGAALSDLEAVGLPVDDIAGNGSQLSGADVLTLTAGSIAAGGSVTFSVNLQVPVDAPAGEYISSTSELTGELDGLAVYGSSASDTLSVQNVSFEKSFLAPSVVGGTATLRYTITNNDAVQSVNGIAFSENLSAGIAGTVAVGLPENDICGSGSVLAGTNFITMTGGSLAGGESCQIDVSIVVPSEVAAGDYAFISSDLRANGLTVAESTSASLSIEPAPTVSMTLSPDPHVVGQPVTLTLTVDNSASSLAASSIAITNYLPAGMQIASSANASTTLTGGTLTALAGANNWSFSGGSLAAGASGQIQLDVVASTAGSFVNTTGDLTSSSGNSGTASANLHINPTPGFDQSFSSDPVIIGEVVTLTFAVDNSGSTADASALDFTNNLPAGMVIAATPNASTTLTGGTLNAVAGTGTISYTGGSVSAGASGTVSVDVVAEVAGVFSNTSGDLTSSLGNSGTSSDSLRVNPAPGFSMAYSPTSVSVSQNSTLTLSIDNSLSSVAASSLDFTLNLPAGVEIAAVPAASTTCIGGTITAVAGSSVLSYTGGSAPAGSSCMLQVDVLVTVDGEFVTLTGDLTSNLGNSGPAQATLSATKLVDLEVGVSENVDPVIAGSGDDNLVYQVTVGNKGPSVASNVVIDVNMTEATHAVVDSYTESAGSFANGKWTINSLAKDASATLTVYVDVSSQAAHDDQVTAAAVLFSVTEDLANTSDDSDTETTSINRLVDLDLAIVESIDPVIAGSGDENLNYQLTVTNNGPSEATGILIDSAAILPSGAVVVDRELSSAGTSYDSSEEEWTVGTLDSGESASLSYYLTASSSAIAGVDVVGLVASVTGVNENELSLIPAGIQARDILLEEEASEFTSISREVDLQVSIDESVSSVVAGSGVGNLTYVVTVHNKYPSDASGVSLNRLLTLPAGVSVESSTPSVGSISGDNWTLGNLAQGESATLTVVLTVAETAAEGDGVIGISCSVTNANETLINTQNDSANESTDIERSIDLLVSVVDSADPVIAGSGSENLTYTVTVTNQGPSEATNIALSLAESLPVGVNAGAKIASQGAVVGSSWNVGSLASSASATLQLKFTVSESAEQAVEAISLQAAVTSVSEVDGDDTNDSATENTSIGRNVDIQLGIEESATSVLAGSGEANLSYRVRATNDGPSVATNVQIQLLEVLPAGVVISNISADVGTISAGIWTIGSLDVSSVATLDLSYTVQSSAEVGVDVVGIQLEVISANENLILLDDDEVEAFADIVRSVDLSVAIAESLDPAIAGSDGDELVHVVTVKNDGPSDASQLVVDLSHALPAGVSLSAVESYGVGFYQNGQWSIDHLANGSRASLVLTIDVDETAVAGTDVIETSASVNAVELDSELGNNSASLLTSILSAESIGSVNLTVNPVVSIQTGLLVHELTVTNQNSKEVAAMKIFIHGLPADVQVNNASGYAAHDGESNVPFIEIAGAIASGASQTVLVEYYRASRDVSFVPDYRIELYYLSDEEAALQVGLLSEAIEISMTGDDGSVAIEFATIVGRRYRVQYCSTGLSDWLNATPIVAVANKTEWVDSGQPKTDSHPSSVSQRFYRIIELSEED</sequence>
<evidence type="ECO:0000259" key="1">
    <source>
        <dbReference type="Pfam" id="PF01345"/>
    </source>
</evidence>
<comment type="caution">
    <text evidence="3">The sequence shown here is derived from an EMBL/GenBank/DDBJ whole genome shotgun (WGS) entry which is preliminary data.</text>
</comment>
<feature type="domain" description="DUF7933" evidence="2">
    <location>
        <begin position="576"/>
        <end position="702"/>
    </location>
</feature>
<accession>A0A8J7MD17</accession>
<protein>
    <submittedName>
        <fullName evidence="3">DUF11 domain-containing protein</fullName>
    </submittedName>
</protein>
<dbReference type="Pfam" id="PF01345">
    <property type="entry name" value="DUF11"/>
    <property type="match status" value="6"/>
</dbReference>
<keyword evidence="4" id="KW-1185">Reference proteome</keyword>
<reference evidence="3" key="1">
    <citation type="submission" date="2021-01" db="EMBL/GenBank/DDBJ databases">
        <title>Modified the classification status of verrucomicrobia.</title>
        <authorList>
            <person name="Feng X."/>
        </authorList>
    </citation>
    <scope>NUCLEOTIDE SEQUENCE</scope>
    <source>
        <strain evidence="3">_KCTC 22039</strain>
    </source>
</reference>
<feature type="domain" description="DUF7933" evidence="2">
    <location>
        <begin position="312"/>
        <end position="434"/>
    </location>
</feature>
<dbReference type="Pfam" id="PF25564">
    <property type="entry name" value="DUF7933"/>
    <property type="match status" value="10"/>
</dbReference>
<feature type="domain" description="DUF11" evidence="1">
    <location>
        <begin position="1745"/>
        <end position="1864"/>
    </location>
</feature>
<dbReference type="EMBL" id="JAENIM010000021">
    <property type="protein sequence ID" value="MBK1790297.1"/>
    <property type="molecule type" value="Genomic_DNA"/>
</dbReference>
<dbReference type="NCBIfam" id="TIGR01451">
    <property type="entry name" value="B_ant_repeat"/>
    <property type="match status" value="1"/>
</dbReference>
<gene>
    <name evidence="3" type="ORF">JIN82_03895</name>
</gene>
<feature type="domain" description="DUF7933" evidence="2">
    <location>
        <begin position="971"/>
        <end position="1092"/>
    </location>
</feature>
<feature type="domain" description="DUF7933" evidence="2">
    <location>
        <begin position="840"/>
        <end position="966"/>
    </location>
</feature>
<dbReference type="PANTHER" id="PTHR35902:SF3">
    <property type="entry name" value="NPCBM-ASSOCIATED, NEW3 DOMAIN OF ALPHA-GALACTOSIDASE"/>
    <property type="match status" value="1"/>
</dbReference>
<dbReference type="InterPro" id="IPR013783">
    <property type="entry name" value="Ig-like_fold"/>
</dbReference>
<feature type="domain" description="DUF11" evidence="1">
    <location>
        <begin position="2020"/>
        <end position="2093"/>
    </location>
</feature>
<dbReference type="PANTHER" id="PTHR35902">
    <property type="entry name" value="S-LAYER DOMAIN-LIKE PROTEIN-RELATED"/>
    <property type="match status" value="1"/>
</dbReference>
<dbReference type="InterPro" id="IPR001434">
    <property type="entry name" value="OmcB-like_DUF11"/>
</dbReference>
<feature type="domain" description="DUF7933" evidence="2">
    <location>
        <begin position="438"/>
        <end position="571"/>
    </location>
</feature>
<feature type="domain" description="DUF11" evidence="1">
    <location>
        <begin position="1603"/>
        <end position="1694"/>
    </location>
</feature>
<feature type="domain" description="DUF11" evidence="1">
    <location>
        <begin position="1479"/>
        <end position="1591"/>
    </location>
</feature>
<dbReference type="InterPro" id="IPR047589">
    <property type="entry name" value="DUF11_rpt"/>
</dbReference>
<organism evidence="3 4">
    <name type="scientific">Persicirhabdus sediminis</name>
    <dbReference type="NCBI Taxonomy" id="454144"/>
    <lineage>
        <taxon>Bacteria</taxon>
        <taxon>Pseudomonadati</taxon>
        <taxon>Verrucomicrobiota</taxon>
        <taxon>Verrucomicrobiia</taxon>
        <taxon>Verrucomicrobiales</taxon>
        <taxon>Verrucomicrobiaceae</taxon>
        <taxon>Persicirhabdus</taxon>
    </lineage>
</organism>
<name>A0A8J7MD17_9BACT</name>
<evidence type="ECO:0000313" key="4">
    <source>
        <dbReference type="Proteomes" id="UP000624703"/>
    </source>
</evidence>
<evidence type="ECO:0000313" key="3">
    <source>
        <dbReference type="EMBL" id="MBK1790297.1"/>
    </source>
</evidence>
<feature type="domain" description="DUF7933" evidence="2">
    <location>
        <begin position="1222"/>
        <end position="1343"/>
    </location>
</feature>
<feature type="domain" description="DUF11" evidence="1">
    <location>
        <begin position="2148"/>
        <end position="2251"/>
    </location>
</feature>
<feature type="domain" description="DUF7933" evidence="2">
    <location>
        <begin position="1347"/>
        <end position="1466"/>
    </location>
</feature>
<proteinExistence type="predicted"/>